<keyword evidence="1" id="KW-0479">Metal-binding</keyword>
<reference evidence="5" key="2">
    <citation type="submission" date="2025-08" db="UniProtKB">
        <authorList>
            <consortium name="RefSeq"/>
        </authorList>
    </citation>
    <scope>IDENTIFICATION</scope>
    <source>
        <tissue evidence="5">Leaf</tissue>
    </source>
</reference>
<dbReference type="InterPro" id="IPR025558">
    <property type="entry name" value="DUF4283"/>
</dbReference>
<feature type="compositionally biased region" description="Polar residues" evidence="2">
    <location>
        <begin position="331"/>
        <end position="340"/>
    </location>
</feature>
<dbReference type="GO" id="GO:0003676">
    <property type="term" value="F:nucleic acid binding"/>
    <property type="evidence" value="ECO:0007669"/>
    <property type="project" value="InterPro"/>
</dbReference>
<dbReference type="Pfam" id="PF14392">
    <property type="entry name" value="zf-CCHC_4"/>
    <property type="match status" value="1"/>
</dbReference>
<feature type="compositionally biased region" description="Acidic residues" evidence="2">
    <location>
        <begin position="313"/>
        <end position="322"/>
    </location>
</feature>
<keyword evidence="4" id="KW-1185">Reference proteome</keyword>
<evidence type="ECO:0000256" key="1">
    <source>
        <dbReference type="PROSITE-ProRule" id="PRU00047"/>
    </source>
</evidence>
<evidence type="ECO:0000256" key="2">
    <source>
        <dbReference type="SAM" id="MobiDB-lite"/>
    </source>
</evidence>
<dbReference type="InterPro" id="IPR025836">
    <property type="entry name" value="Zn_knuckle_CX2CX4HX4C"/>
</dbReference>
<dbReference type="GeneID" id="110788454"/>
<dbReference type="OrthoDB" id="852325at2759"/>
<feature type="compositionally biased region" description="Gly residues" evidence="2">
    <location>
        <begin position="293"/>
        <end position="303"/>
    </location>
</feature>
<dbReference type="InterPro" id="IPR040256">
    <property type="entry name" value="At4g02000-like"/>
</dbReference>
<dbReference type="InterPro" id="IPR001878">
    <property type="entry name" value="Znf_CCHC"/>
</dbReference>
<dbReference type="PROSITE" id="PS50158">
    <property type="entry name" value="ZF_CCHC"/>
    <property type="match status" value="1"/>
</dbReference>
<accession>A0A9R0IGK9</accession>
<keyword evidence="1" id="KW-0862">Zinc</keyword>
<dbReference type="Pfam" id="PF14111">
    <property type="entry name" value="DUF4283"/>
    <property type="match status" value="1"/>
</dbReference>
<dbReference type="Proteomes" id="UP000813463">
    <property type="component" value="Chromosome 4"/>
</dbReference>
<reference evidence="4" key="1">
    <citation type="journal article" date="2021" name="Nat. Commun.">
        <title>Genomic analyses provide insights into spinach domestication and the genetic basis of agronomic traits.</title>
        <authorList>
            <person name="Cai X."/>
            <person name="Sun X."/>
            <person name="Xu C."/>
            <person name="Sun H."/>
            <person name="Wang X."/>
            <person name="Ge C."/>
            <person name="Zhang Z."/>
            <person name="Wang Q."/>
            <person name="Fei Z."/>
            <person name="Jiao C."/>
            <person name="Wang Q."/>
        </authorList>
    </citation>
    <scope>NUCLEOTIDE SEQUENCE [LARGE SCALE GENOMIC DNA]</scope>
    <source>
        <strain evidence="4">cv. Varoflay</strain>
    </source>
</reference>
<dbReference type="AlphaFoldDB" id="A0A9R0IGK9"/>
<evidence type="ECO:0000259" key="3">
    <source>
        <dbReference type="PROSITE" id="PS50158"/>
    </source>
</evidence>
<dbReference type="PANTHER" id="PTHR31286">
    <property type="entry name" value="GLYCINE-RICH CELL WALL STRUCTURAL PROTEIN 1.8-LIKE"/>
    <property type="match status" value="1"/>
</dbReference>
<protein>
    <recommendedName>
        <fullName evidence="3">CCHC-type domain-containing protein</fullName>
    </recommendedName>
</protein>
<sequence>MMKVWAPANNMVIRVIGPNLFAFQFFHWRDKEKVLMGRPWCWENHLVVLKEVAGDEQPENVILDRSPFWVRVCKLPFNCRSNAYVKALTAGVGEFLDIEEDVLGLDRYRQIKLMIDITKPIRRNQKLKDRRGREVMVEFKYERLPYFCLACGIIGHSERDCLNVPEEDKKKELGWSLSLRASPRKGRSKEMEELATISKGRTQLFVTREQASSPKVDQPGLQVINLGQAEDKVEGSKATFAVVMGQQAVQKEEPRRVEEVTAGTDENQVALALVLRIQGIWGGKKWKRAGRAGKGISGDGVLGGDQKRGLDAVDMEIEDGEGGNEKRNKLSSHVTLQPNKSAEVGDAQPHRSQ</sequence>
<dbReference type="PANTHER" id="PTHR31286:SF167">
    <property type="entry name" value="OS09G0268800 PROTEIN"/>
    <property type="match status" value="1"/>
</dbReference>
<organism evidence="4 5">
    <name type="scientific">Spinacia oleracea</name>
    <name type="common">Spinach</name>
    <dbReference type="NCBI Taxonomy" id="3562"/>
    <lineage>
        <taxon>Eukaryota</taxon>
        <taxon>Viridiplantae</taxon>
        <taxon>Streptophyta</taxon>
        <taxon>Embryophyta</taxon>
        <taxon>Tracheophyta</taxon>
        <taxon>Spermatophyta</taxon>
        <taxon>Magnoliopsida</taxon>
        <taxon>eudicotyledons</taxon>
        <taxon>Gunneridae</taxon>
        <taxon>Pentapetalae</taxon>
        <taxon>Caryophyllales</taxon>
        <taxon>Chenopodiaceae</taxon>
        <taxon>Chenopodioideae</taxon>
        <taxon>Anserineae</taxon>
        <taxon>Spinacia</taxon>
    </lineage>
</organism>
<dbReference type="RefSeq" id="XP_021848791.1">
    <property type="nucleotide sequence ID" value="XM_021993099.1"/>
</dbReference>
<proteinExistence type="predicted"/>
<evidence type="ECO:0000313" key="5">
    <source>
        <dbReference type="RefSeq" id="XP_021848791.1"/>
    </source>
</evidence>
<gene>
    <name evidence="5" type="primary">LOC110788454</name>
</gene>
<feature type="region of interest" description="Disordered" evidence="2">
    <location>
        <begin position="293"/>
        <end position="353"/>
    </location>
</feature>
<dbReference type="KEGG" id="soe:110788454"/>
<dbReference type="GO" id="GO:0008270">
    <property type="term" value="F:zinc ion binding"/>
    <property type="evidence" value="ECO:0007669"/>
    <property type="project" value="UniProtKB-KW"/>
</dbReference>
<feature type="domain" description="CCHC-type" evidence="3">
    <location>
        <begin position="148"/>
        <end position="161"/>
    </location>
</feature>
<name>A0A9R0IGK9_SPIOL</name>
<evidence type="ECO:0000313" key="4">
    <source>
        <dbReference type="Proteomes" id="UP000813463"/>
    </source>
</evidence>
<keyword evidence="1" id="KW-0863">Zinc-finger</keyword>